<evidence type="ECO:0000313" key="13">
    <source>
        <dbReference type="Proteomes" id="UP001497444"/>
    </source>
</evidence>
<keyword evidence="13" id="KW-1185">Reference proteome</keyword>
<comment type="similarity">
    <text evidence="3">Belongs to the TPX2 family.</text>
</comment>
<dbReference type="PANTHER" id="PTHR14326:SF44">
    <property type="entry name" value="TARGETING PROTEIN FOR XKLP2"/>
    <property type="match status" value="1"/>
</dbReference>
<feature type="domain" description="TPX2 central" evidence="11">
    <location>
        <begin position="447"/>
        <end position="527"/>
    </location>
</feature>
<evidence type="ECO:0000256" key="3">
    <source>
        <dbReference type="ARBA" id="ARBA00005885"/>
    </source>
</evidence>
<gene>
    <name evidence="12" type="ORF">CSSPJE1EN1_LOCUS7124</name>
</gene>
<evidence type="ECO:0000256" key="5">
    <source>
        <dbReference type="ARBA" id="ARBA00022701"/>
    </source>
</evidence>
<organism evidence="12 13">
    <name type="scientific">Sphagnum jensenii</name>
    <dbReference type="NCBI Taxonomy" id="128206"/>
    <lineage>
        <taxon>Eukaryota</taxon>
        <taxon>Viridiplantae</taxon>
        <taxon>Streptophyta</taxon>
        <taxon>Embryophyta</taxon>
        <taxon>Bryophyta</taxon>
        <taxon>Sphagnophytina</taxon>
        <taxon>Sphagnopsida</taxon>
        <taxon>Sphagnales</taxon>
        <taxon>Sphagnaceae</taxon>
        <taxon>Sphagnum</taxon>
    </lineage>
</organism>
<evidence type="ECO:0000256" key="7">
    <source>
        <dbReference type="ARBA" id="ARBA00023242"/>
    </source>
</evidence>
<sequence>MEDECDVVVFGVIDPKYEFSAPQYYDFEYEETQADVEAAERWFFTAITYEASPHVSKTKSMAELFTAAADNNLNGKNHDEAIKILAHVSPKPAIKPCEEEYADAAPANFFPPVFVPTETLSQADPCTPAGQRMLCKGLVMHNPTPVAAPLVSPLPAKRLYSEAWGASNTQVSKAVSRSARVSPSRHLLRNGTTAKKNKPAAQNRYVQSLQDTQPRKKQKLDGGRLRQIPVVKEQKPKTPALTKTLEFHFCTETRSRVHATDHVTPLPTVKTLQRSESVQVGRAVASPFMSMAEKVRRFQLKTPERFHMVPSRTQMEVHTEKPKMRLTRPKTPELETMQRARPPRVKSANEIEEEMLAKMPKFKARPLPKKILEAPSLPMLTKSTPQIPEFKEFHLRTMERAQLHPSNGSAVSTSSTSLQQSDLLLELQERRRSAPGRTSGLMEVCPPRLHTASRARPTMVKSRDEMEAEELAKVPKFKARPLNKRIFKSRGDLGIFRNQKREVTLPHEFHFKTDERAHIRCPAPPIEQFGKLTIKQGVRPRSRKPVPFHLQTDVLGLAKKMKMIQEQVEREQRESKARIPKAQLLPYTTDYPIIPPKPEPKECTKPEPFHLESIVRHEEEQRRMAEERAKLEQMEASLKEFHAQPNLSSITPVFVPTRSRKPLTEIYEFKFNVDTRAIERAMFDQKVTEKHNQYKLYREEYEAARKAEEEKFIKAMRREMVPIARPMPQFPPPFVPQRSSKELTRPVSPHFSQKQARDEFSRDDFGQSITGSIQRRINMR</sequence>
<keyword evidence="5" id="KW-0493">Microtubule</keyword>
<comment type="subcellular location">
    <subcellularLocation>
        <location evidence="2">Cytoplasm</location>
        <location evidence="2">Cytoskeleton</location>
        <location evidence="2">Spindle</location>
    </subcellularLocation>
    <subcellularLocation>
        <location evidence="1">Nucleus</location>
    </subcellularLocation>
</comment>
<dbReference type="InterPro" id="IPR027329">
    <property type="entry name" value="TPX2_C"/>
</dbReference>
<dbReference type="InterPro" id="IPR027330">
    <property type="entry name" value="TPX2_central_dom"/>
</dbReference>
<evidence type="ECO:0000313" key="12">
    <source>
        <dbReference type="EMBL" id="CAK9261646.1"/>
    </source>
</evidence>
<keyword evidence="8" id="KW-0175">Coiled coil</keyword>
<evidence type="ECO:0000259" key="10">
    <source>
        <dbReference type="Pfam" id="PF06886"/>
    </source>
</evidence>
<protein>
    <recommendedName>
        <fullName evidence="14">Targeting protein for Xklp2</fullName>
    </recommendedName>
</protein>
<evidence type="ECO:0000256" key="8">
    <source>
        <dbReference type="SAM" id="Coils"/>
    </source>
</evidence>
<feature type="compositionally biased region" description="Polar residues" evidence="9">
    <location>
        <begin position="767"/>
        <end position="780"/>
    </location>
</feature>
<evidence type="ECO:0000256" key="2">
    <source>
        <dbReference type="ARBA" id="ARBA00004186"/>
    </source>
</evidence>
<name>A0ABP0W614_9BRYO</name>
<dbReference type="Pfam" id="PF06886">
    <property type="entry name" value="TPX2"/>
    <property type="match status" value="1"/>
</dbReference>
<dbReference type="InterPro" id="IPR009675">
    <property type="entry name" value="TPX2_fam"/>
</dbReference>
<feature type="region of interest" description="Disordered" evidence="9">
    <location>
        <begin position="171"/>
        <end position="222"/>
    </location>
</feature>
<feature type="coiled-coil region" evidence="8">
    <location>
        <begin position="614"/>
        <end position="644"/>
    </location>
</feature>
<feature type="compositionally biased region" description="Basic and acidic residues" evidence="9">
    <location>
        <begin position="755"/>
        <end position="765"/>
    </location>
</feature>
<evidence type="ECO:0000259" key="11">
    <source>
        <dbReference type="Pfam" id="PF12214"/>
    </source>
</evidence>
<keyword evidence="6" id="KW-0206">Cytoskeleton</keyword>
<keyword evidence="4" id="KW-0963">Cytoplasm</keyword>
<proteinExistence type="inferred from homology"/>
<keyword evidence="7" id="KW-0539">Nucleus</keyword>
<evidence type="ECO:0000256" key="4">
    <source>
        <dbReference type="ARBA" id="ARBA00022490"/>
    </source>
</evidence>
<evidence type="ECO:0000256" key="6">
    <source>
        <dbReference type="ARBA" id="ARBA00023212"/>
    </source>
</evidence>
<dbReference type="Proteomes" id="UP001497444">
    <property type="component" value="Chromosome 14"/>
</dbReference>
<feature type="region of interest" description="Disordered" evidence="9">
    <location>
        <begin position="727"/>
        <end position="780"/>
    </location>
</feature>
<feature type="domain" description="TPX2 C-terminal" evidence="10">
    <location>
        <begin position="669"/>
        <end position="745"/>
    </location>
</feature>
<dbReference type="EMBL" id="OZ020109">
    <property type="protein sequence ID" value="CAK9261646.1"/>
    <property type="molecule type" value="Genomic_DNA"/>
</dbReference>
<feature type="domain" description="TPX2 central" evidence="11">
    <location>
        <begin position="325"/>
        <end position="409"/>
    </location>
</feature>
<evidence type="ECO:0000256" key="1">
    <source>
        <dbReference type="ARBA" id="ARBA00004123"/>
    </source>
</evidence>
<dbReference type="Pfam" id="PF12214">
    <property type="entry name" value="TPX2_importin"/>
    <property type="match status" value="2"/>
</dbReference>
<reference evidence="12" key="1">
    <citation type="submission" date="2024-02" db="EMBL/GenBank/DDBJ databases">
        <authorList>
            <consortium name="ELIXIR-Norway"/>
            <consortium name="Elixir Norway"/>
        </authorList>
    </citation>
    <scope>NUCLEOTIDE SEQUENCE</scope>
</reference>
<evidence type="ECO:0008006" key="14">
    <source>
        <dbReference type="Google" id="ProtNLM"/>
    </source>
</evidence>
<evidence type="ECO:0000256" key="9">
    <source>
        <dbReference type="SAM" id="MobiDB-lite"/>
    </source>
</evidence>
<feature type="compositionally biased region" description="Low complexity" evidence="9">
    <location>
        <begin position="171"/>
        <end position="185"/>
    </location>
</feature>
<dbReference type="PANTHER" id="PTHR14326">
    <property type="entry name" value="TARGETING PROTEIN FOR XKLP2"/>
    <property type="match status" value="1"/>
</dbReference>
<accession>A0ABP0W614</accession>